<proteinExistence type="predicted"/>
<accession>A0A2T3YWS9</accession>
<name>A0A2T3YWS9_TRIA4</name>
<dbReference type="EMBL" id="KZ679269">
    <property type="protein sequence ID" value="PTB37013.1"/>
    <property type="molecule type" value="Genomic_DNA"/>
</dbReference>
<evidence type="ECO:0000313" key="2">
    <source>
        <dbReference type="Proteomes" id="UP000240493"/>
    </source>
</evidence>
<keyword evidence="2" id="KW-1185">Reference proteome</keyword>
<reference evidence="1 2" key="1">
    <citation type="submission" date="2016-07" db="EMBL/GenBank/DDBJ databases">
        <title>Multiple horizontal gene transfer events from other fungi enriched the ability of initially mycotrophic Trichoderma (Ascomycota) to feed on dead plant biomass.</title>
        <authorList>
            <consortium name="DOE Joint Genome Institute"/>
            <person name="Aerts A."/>
            <person name="Atanasova L."/>
            <person name="Chenthamara K."/>
            <person name="Zhang J."/>
            <person name="Grujic M."/>
            <person name="Henrissat B."/>
            <person name="Kuo A."/>
            <person name="Salamov A."/>
            <person name="Lipzen A."/>
            <person name="Labutti K."/>
            <person name="Barry K."/>
            <person name="Miao Y."/>
            <person name="Rahimi M.J."/>
            <person name="Shen Q."/>
            <person name="Grigoriev I.V."/>
            <person name="Kubicek C.P."/>
            <person name="Druzhinina I.S."/>
        </authorList>
    </citation>
    <scope>NUCLEOTIDE SEQUENCE [LARGE SCALE GENOMIC DNA]</scope>
    <source>
        <strain evidence="1 2">CBS 433.97</strain>
    </source>
</reference>
<sequence>MTFFTFSPRPLYVCMGLCGCNEASACPGVWNSQGYSDLVYSQANVLRGSNLASFGGMSMLQTHHGCLVGDGG</sequence>
<protein>
    <submittedName>
        <fullName evidence="1">Uncharacterized protein</fullName>
    </submittedName>
</protein>
<dbReference type="AlphaFoldDB" id="A0A2T3YWS9"/>
<dbReference type="Proteomes" id="UP000240493">
    <property type="component" value="Unassembled WGS sequence"/>
</dbReference>
<evidence type="ECO:0000313" key="1">
    <source>
        <dbReference type="EMBL" id="PTB37013.1"/>
    </source>
</evidence>
<gene>
    <name evidence="1" type="ORF">M441DRAFT_274024</name>
</gene>
<organism evidence="1 2">
    <name type="scientific">Trichoderma asperellum (strain ATCC 204424 / CBS 433.97 / NBRC 101777)</name>
    <dbReference type="NCBI Taxonomy" id="1042311"/>
    <lineage>
        <taxon>Eukaryota</taxon>
        <taxon>Fungi</taxon>
        <taxon>Dikarya</taxon>
        <taxon>Ascomycota</taxon>
        <taxon>Pezizomycotina</taxon>
        <taxon>Sordariomycetes</taxon>
        <taxon>Hypocreomycetidae</taxon>
        <taxon>Hypocreales</taxon>
        <taxon>Hypocreaceae</taxon>
        <taxon>Trichoderma</taxon>
    </lineage>
</organism>